<dbReference type="RefSeq" id="WP_057752670.1">
    <property type="nucleotide sequence ID" value="NZ_BJVH01000012.1"/>
</dbReference>
<protein>
    <recommendedName>
        <fullName evidence="3">Sulfatase N-terminal domain-containing protein</fullName>
    </recommendedName>
</protein>
<evidence type="ECO:0000256" key="2">
    <source>
        <dbReference type="ARBA" id="ARBA00022801"/>
    </source>
</evidence>
<proteinExistence type="predicted"/>
<keyword evidence="2" id="KW-0378">Hydrolase</keyword>
<gene>
    <name evidence="4" type="ORF">IV80_GL000525</name>
</gene>
<feature type="domain" description="Sulfatase N-terminal" evidence="3">
    <location>
        <begin position="4"/>
        <end position="333"/>
    </location>
</feature>
<dbReference type="STRING" id="319652.IV80_GL000525"/>
<evidence type="ECO:0000259" key="3">
    <source>
        <dbReference type="Pfam" id="PF00884"/>
    </source>
</evidence>
<dbReference type="InterPro" id="IPR000917">
    <property type="entry name" value="Sulfatase_N"/>
</dbReference>
<reference evidence="4 5" key="1">
    <citation type="journal article" date="2015" name="Genome Announc.">
        <title>Expanding the biotechnology potential of lactobacilli through comparative genomics of 213 strains and associated genera.</title>
        <authorList>
            <person name="Sun Z."/>
            <person name="Harris H.M."/>
            <person name="McCann A."/>
            <person name="Guo C."/>
            <person name="Argimon S."/>
            <person name="Zhang W."/>
            <person name="Yang X."/>
            <person name="Jeffery I.B."/>
            <person name="Cooney J.C."/>
            <person name="Kagawa T.F."/>
            <person name="Liu W."/>
            <person name="Song Y."/>
            <person name="Salvetti E."/>
            <person name="Wrobel A."/>
            <person name="Rasinkangas P."/>
            <person name="Parkhill J."/>
            <person name="Rea M.C."/>
            <person name="O'Sullivan O."/>
            <person name="Ritari J."/>
            <person name="Douillard F.P."/>
            <person name="Paul Ross R."/>
            <person name="Yang R."/>
            <person name="Briner A.E."/>
            <person name="Felis G.E."/>
            <person name="de Vos W.M."/>
            <person name="Barrangou R."/>
            <person name="Klaenhammer T.R."/>
            <person name="Caufield P.W."/>
            <person name="Cui Y."/>
            <person name="Zhang H."/>
            <person name="O'Toole P.W."/>
        </authorList>
    </citation>
    <scope>NUCLEOTIDE SEQUENCE [LARGE SCALE GENOMIC DNA]</scope>
    <source>
        <strain evidence="4 5">DSM 17757</strain>
    </source>
</reference>
<dbReference type="CDD" id="cd16148">
    <property type="entry name" value="sulfatase_like"/>
    <property type="match status" value="1"/>
</dbReference>
<dbReference type="PATRIC" id="fig|319652.3.peg.531"/>
<dbReference type="PANTHER" id="PTHR45953">
    <property type="entry name" value="IDURONATE 2-SULFATASE"/>
    <property type="match status" value="1"/>
</dbReference>
<evidence type="ECO:0000256" key="1">
    <source>
        <dbReference type="ARBA" id="ARBA00022723"/>
    </source>
</evidence>
<evidence type="ECO:0000313" key="5">
    <source>
        <dbReference type="Proteomes" id="UP000051568"/>
    </source>
</evidence>
<name>A0A0R2IJ63_9LACO</name>
<dbReference type="Proteomes" id="UP000051568">
    <property type="component" value="Unassembled WGS sequence"/>
</dbReference>
<sequence>MRAIMIMFDTLSKRFLSNFGNEWIKTPNFQRLQKKMITFDNFYGGSLPCIPARRELHTGMYNFPFRSWGPLEVFDQSAIEKLKNNGVYAHIVTDHSHYWEDGGATYLPRYSSWEGFRGQEGDRWVPRMEGEVNQNKNALNKKGVSVEQHMANITRIHDEKDISSVQTINAGIDFLEKNHDKENWFLQIESFDPHEPFYVPDKYRQIYDCIKSEDIPYWPTYQKLVDDRFKDDIEDLKKEYAALITMCDRYLGKILDVLDQNDMWKDTLVIVNTDHGFLLGEHNWIGKNISPVYDELVHLPFFIHDPAHPERDGSVCGQIAQTIDLPETLLDYFSIHDDTVRDGQSILKVLDEAAKSNEKNVKERDILFGVNGSFACVYDGKYVYMRASQNPDNEPLVNYTLAFTKMRGFYSPEDMKSLELVKGNRFTQGMAVGKLSLRNHMDSYALGNYLFDIVKDPNQEHPLHDEAIEKIMVKKLTKLLKKIEAPKEEFIRLGLK</sequence>
<dbReference type="OrthoDB" id="1956004at2"/>
<dbReference type="SUPFAM" id="SSF53649">
    <property type="entry name" value="Alkaline phosphatase-like"/>
    <property type="match status" value="1"/>
</dbReference>
<dbReference type="Gene3D" id="3.40.720.10">
    <property type="entry name" value="Alkaline Phosphatase, subunit A"/>
    <property type="match status" value="1"/>
</dbReference>
<accession>A0A0R2IJ63</accession>
<keyword evidence="1" id="KW-0479">Metal-binding</keyword>
<dbReference type="AlphaFoldDB" id="A0A0R2IJ63"/>
<dbReference type="PANTHER" id="PTHR45953:SF1">
    <property type="entry name" value="IDURONATE 2-SULFATASE"/>
    <property type="match status" value="1"/>
</dbReference>
<organism evidence="4 5">
    <name type="scientific">Pediococcus cellicola</name>
    <dbReference type="NCBI Taxonomy" id="319652"/>
    <lineage>
        <taxon>Bacteria</taxon>
        <taxon>Bacillati</taxon>
        <taxon>Bacillota</taxon>
        <taxon>Bacilli</taxon>
        <taxon>Lactobacillales</taxon>
        <taxon>Lactobacillaceae</taxon>
        <taxon>Pediococcus</taxon>
    </lineage>
</organism>
<dbReference type="InterPro" id="IPR017850">
    <property type="entry name" value="Alkaline_phosphatase_core_sf"/>
</dbReference>
<evidence type="ECO:0000313" key="4">
    <source>
        <dbReference type="EMBL" id="KRN65017.1"/>
    </source>
</evidence>
<dbReference type="EMBL" id="JQBR01000013">
    <property type="protein sequence ID" value="KRN65017.1"/>
    <property type="molecule type" value="Genomic_DNA"/>
</dbReference>
<comment type="caution">
    <text evidence="4">The sequence shown here is derived from an EMBL/GenBank/DDBJ whole genome shotgun (WGS) entry which is preliminary data.</text>
</comment>
<dbReference type="Pfam" id="PF00884">
    <property type="entry name" value="Sulfatase"/>
    <property type="match status" value="1"/>
</dbReference>
<dbReference type="GO" id="GO:0004423">
    <property type="term" value="F:iduronate-2-sulfatase activity"/>
    <property type="evidence" value="ECO:0007669"/>
    <property type="project" value="TreeGrafter"/>
</dbReference>
<keyword evidence="5" id="KW-1185">Reference proteome</keyword>
<dbReference type="GO" id="GO:0005737">
    <property type="term" value="C:cytoplasm"/>
    <property type="evidence" value="ECO:0007669"/>
    <property type="project" value="TreeGrafter"/>
</dbReference>
<dbReference type="GO" id="GO:0046872">
    <property type="term" value="F:metal ion binding"/>
    <property type="evidence" value="ECO:0007669"/>
    <property type="project" value="UniProtKB-KW"/>
</dbReference>